<dbReference type="Proteomes" id="UP000028931">
    <property type="component" value="Chromosome"/>
</dbReference>
<keyword evidence="1" id="KW-0732">Signal</keyword>
<reference evidence="3 4" key="1">
    <citation type="submission" date="2014-07" db="EMBL/GenBank/DDBJ databases">
        <authorList>
            <person name="Lee K."/>
            <person name="Lim J.Y."/>
            <person name="Hwang I."/>
        </authorList>
    </citation>
    <scope>NUCLEOTIDE SEQUENCE [LARGE SCALE GENOMIC DNA]</scope>
    <source>
        <strain evidence="3 4">KL28</strain>
    </source>
</reference>
<dbReference type="HOGENOM" id="CLU_088507_0_0_6"/>
<evidence type="ECO:0000313" key="3">
    <source>
        <dbReference type="EMBL" id="AIL63959.1"/>
    </source>
</evidence>
<sequence>MTLVKLTTVAVLALALGACQSLFQPNMRTPLEVKRDRWEHIKPGCNTADCPLVNIDTIHFPANPKLDAIVEKRLLQMTQDNQHSALPASLKAYEDQFMATAETRNSSYLQAKVREQHDGLVIIELSSYLDTGGAHGMPGRGFINYSRQQDKVLTLQDMLVPGQEATFWKTAEEAHRAWLISTGMDKDAEFVKTWPFRQTPHIALTYGAVVLKYEVYAIAPYSMGHIELKIPYPRLNGVIKPELFPGRG</sequence>
<name>A0A077FIM7_9PSED</name>
<accession>A0A077FIM7</accession>
<dbReference type="Gene3D" id="3.90.640.20">
    <property type="entry name" value="Heat-shock cognate protein, ATPase"/>
    <property type="match status" value="1"/>
</dbReference>
<dbReference type="Pfam" id="PF11738">
    <property type="entry name" value="DUF3298"/>
    <property type="match status" value="1"/>
</dbReference>
<protein>
    <submittedName>
        <fullName evidence="3">Lipoprotein</fullName>
    </submittedName>
</protein>
<dbReference type="AlphaFoldDB" id="A0A077FIM7"/>
<dbReference type="RefSeq" id="WP_038615254.1">
    <property type="nucleotide sequence ID" value="NZ_CP009048.1"/>
</dbReference>
<dbReference type="eggNOG" id="ENOG5032SQ9">
    <property type="taxonomic scope" value="Bacteria"/>
</dbReference>
<feature type="signal peptide" evidence="1">
    <location>
        <begin position="1"/>
        <end position="23"/>
    </location>
</feature>
<feature type="chain" id="PRO_5001718664" evidence="1">
    <location>
        <begin position="24"/>
        <end position="248"/>
    </location>
</feature>
<dbReference type="InterPro" id="IPR021729">
    <property type="entry name" value="DUF3298"/>
</dbReference>
<evidence type="ECO:0000259" key="2">
    <source>
        <dbReference type="Pfam" id="PF11738"/>
    </source>
</evidence>
<dbReference type="Gene3D" id="3.30.565.40">
    <property type="entry name" value="Fervidobacterium nodosum Rt17-B1 like"/>
    <property type="match status" value="1"/>
</dbReference>
<dbReference type="InterPro" id="IPR037126">
    <property type="entry name" value="PdaC/RsiV-like_sf"/>
</dbReference>
<dbReference type="EMBL" id="CP009048">
    <property type="protein sequence ID" value="AIL63959.1"/>
    <property type="molecule type" value="Genomic_DNA"/>
</dbReference>
<proteinExistence type="predicted"/>
<keyword evidence="3" id="KW-0449">Lipoprotein</keyword>
<feature type="domain" description="DUF3298" evidence="2">
    <location>
        <begin position="157"/>
        <end position="232"/>
    </location>
</feature>
<dbReference type="KEGG" id="palk:PSAKL28_48190"/>
<dbReference type="OrthoDB" id="8610451at2"/>
<evidence type="ECO:0000256" key="1">
    <source>
        <dbReference type="SAM" id="SignalP"/>
    </source>
</evidence>
<evidence type="ECO:0000313" key="4">
    <source>
        <dbReference type="Proteomes" id="UP000028931"/>
    </source>
</evidence>
<dbReference type="PROSITE" id="PS51257">
    <property type="entry name" value="PROKAR_LIPOPROTEIN"/>
    <property type="match status" value="1"/>
</dbReference>
<organism evidence="3 4">
    <name type="scientific">Pseudomonas alkylphenolica</name>
    <dbReference type="NCBI Taxonomy" id="237609"/>
    <lineage>
        <taxon>Bacteria</taxon>
        <taxon>Pseudomonadati</taxon>
        <taxon>Pseudomonadota</taxon>
        <taxon>Gammaproteobacteria</taxon>
        <taxon>Pseudomonadales</taxon>
        <taxon>Pseudomonadaceae</taxon>
        <taxon>Pseudomonas</taxon>
    </lineage>
</organism>
<gene>
    <name evidence="3" type="ORF">PSAKL28_48190</name>
</gene>